<dbReference type="Proteomes" id="UP000620366">
    <property type="component" value="Unassembled WGS sequence"/>
</dbReference>
<evidence type="ECO:0000313" key="1">
    <source>
        <dbReference type="EMBL" id="MBC8536898.1"/>
    </source>
</evidence>
<comment type="caution">
    <text evidence="1">The sequence shown here is derived from an EMBL/GenBank/DDBJ whole genome shotgun (WGS) entry which is preliminary data.</text>
</comment>
<proteinExistence type="predicted"/>
<accession>A0A926HV26</accession>
<organism evidence="1 2">
    <name type="scientific">Feifania hominis</name>
    <dbReference type="NCBI Taxonomy" id="2763660"/>
    <lineage>
        <taxon>Bacteria</taxon>
        <taxon>Bacillati</taxon>
        <taxon>Bacillota</taxon>
        <taxon>Clostridia</taxon>
        <taxon>Eubacteriales</taxon>
        <taxon>Feifaniaceae</taxon>
        <taxon>Feifania</taxon>
    </lineage>
</organism>
<reference evidence="1" key="1">
    <citation type="submission" date="2020-08" db="EMBL/GenBank/DDBJ databases">
        <title>Genome public.</title>
        <authorList>
            <person name="Liu C."/>
            <person name="Sun Q."/>
        </authorList>
    </citation>
    <scope>NUCLEOTIDE SEQUENCE</scope>
    <source>
        <strain evidence="1">BX7</strain>
    </source>
</reference>
<gene>
    <name evidence="1" type="ORF">H8695_09380</name>
</gene>
<dbReference type="RefSeq" id="WP_249300929.1">
    <property type="nucleotide sequence ID" value="NZ_JACRSP010000004.1"/>
</dbReference>
<name>A0A926HV26_9FIRM</name>
<protein>
    <submittedName>
        <fullName evidence="1">XkdX family protein</fullName>
    </submittedName>
</protein>
<dbReference type="EMBL" id="JACRSP010000004">
    <property type="protein sequence ID" value="MBC8536898.1"/>
    <property type="molecule type" value="Genomic_DNA"/>
</dbReference>
<sequence>MEWFDKIQGYYDAGLWPPEWVIEAVAKEKITAEQADMILSSK</sequence>
<keyword evidence="2" id="KW-1185">Reference proteome</keyword>
<evidence type="ECO:0000313" key="2">
    <source>
        <dbReference type="Proteomes" id="UP000620366"/>
    </source>
</evidence>
<dbReference type="Pfam" id="PF09693">
    <property type="entry name" value="Phage_XkdX"/>
    <property type="match status" value="1"/>
</dbReference>
<dbReference type="AlphaFoldDB" id="A0A926HV26"/>
<dbReference type="InterPro" id="IPR010022">
    <property type="entry name" value="XkdX"/>
</dbReference>